<proteinExistence type="predicted"/>
<dbReference type="Proteomes" id="UP000003392">
    <property type="component" value="Unassembled WGS sequence"/>
</dbReference>
<evidence type="ECO:0000313" key="1">
    <source>
        <dbReference type="EMBL" id="EJC30673.1"/>
    </source>
</evidence>
<name>A0ABC9QQP7_HELPX</name>
<accession>A0ABC9QQP7</accession>
<gene>
    <name evidence="1" type="ORF">HPHPP13B_1718</name>
</gene>
<dbReference type="AlphaFoldDB" id="A0ABC9QQP7"/>
<sequence length="48" mass="5684">MDKAFTQLLLTIGRHKLYTHHTPPYLCAFNAFRMEFIAFNDTITSFFL</sequence>
<comment type="caution">
    <text evidence="1">The sequence shown here is derived from an EMBL/GenBank/DDBJ whole genome shotgun (WGS) entry which is preliminary data.</text>
</comment>
<reference evidence="1 2" key="1">
    <citation type="submission" date="2012-05" db="EMBL/GenBank/DDBJ databases">
        <title>Genome sequence of Helicobacter pylori Hp P-13b.</title>
        <authorList>
            <person name="Blanchard T.G."/>
            <person name="Czinn S.J."/>
            <person name="McCracken C."/>
            <person name="Abolude K."/>
            <person name="Maroo A."/>
            <person name="Santana-Cruz I."/>
            <person name="Tallon L.J."/>
            <person name="Ficke F.W.F."/>
        </authorList>
    </citation>
    <scope>NUCLEOTIDE SEQUENCE [LARGE SCALE GENOMIC DNA]</scope>
    <source>
        <strain evidence="1 2">Hp P-13b</strain>
    </source>
</reference>
<protein>
    <submittedName>
        <fullName evidence="1">Uncharacterized protein</fullName>
    </submittedName>
</protein>
<dbReference type="EMBL" id="AKQI01000008">
    <property type="protein sequence ID" value="EJC30673.1"/>
    <property type="molecule type" value="Genomic_DNA"/>
</dbReference>
<evidence type="ECO:0000313" key="2">
    <source>
        <dbReference type="Proteomes" id="UP000003392"/>
    </source>
</evidence>
<organism evidence="1 2">
    <name type="scientific">Helicobacter pylori Hp P-13b</name>
    <dbReference type="NCBI Taxonomy" id="992107"/>
    <lineage>
        <taxon>Bacteria</taxon>
        <taxon>Pseudomonadati</taxon>
        <taxon>Campylobacterota</taxon>
        <taxon>Epsilonproteobacteria</taxon>
        <taxon>Campylobacterales</taxon>
        <taxon>Helicobacteraceae</taxon>
        <taxon>Helicobacter</taxon>
    </lineage>
</organism>